<sequence length="369" mass="42479">MERNKSKLRVLHSAALLRPPSGICTQMDWEQEAAHALGLEWQVKMFCPMHSKGAFKVMHFDSSINAENLNTRLKKLLAWGQLRKNYHNWLLNQQDKVDIFLLRYYVHDPFQLAFVKRCKKPVYFVHHTLEVPELALPEGIAGWIRSSLETFIGNPTIAKASGIIGMTQEIVDYELTRAGVPGKPSYVYPNGIIFNEQKLIDRRSEDIPEFLFVANFAPWHGLDRLLTTIAKSKEKFLLHLVGEIPKESLLLVQDSRIRIYGALTHEEIVILSQQCWIGLASFALDRKKMKQACPLKTREYLMLGLPVYGDYQDVFQKNTPYFRTGSENIEGILKFAKETRVIEKENISKLAQLSIDKKYLLAELFNSIQ</sequence>
<keyword evidence="2" id="KW-1185">Reference proteome</keyword>
<proteinExistence type="predicted"/>
<evidence type="ECO:0008006" key="3">
    <source>
        <dbReference type="Google" id="ProtNLM"/>
    </source>
</evidence>
<comment type="caution">
    <text evidence="1">The sequence shown here is derived from an EMBL/GenBank/DDBJ whole genome shotgun (WGS) entry which is preliminary data.</text>
</comment>
<dbReference type="EMBL" id="JBHSEW010000004">
    <property type="protein sequence ID" value="MFC4621858.1"/>
    <property type="molecule type" value="Genomic_DNA"/>
</dbReference>
<reference evidence="2" key="1">
    <citation type="journal article" date="2019" name="Int. J. Syst. Evol. Microbiol.">
        <title>The Global Catalogue of Microorganisms (GCM) 10K type strain sequencing project: providing services to taxonomists for standard genome sequencing and annotation.</title>
        <authorList>
            <consortium name="The Broad Institute Genomics Platform"/>
            <consortium name="The Broad Institute Genome Sequencing Center for Infectious Disease"/>
            <person name="Wu L."/>
            <person name="Ma J."/>
        </authorList>
    </citation>
    <scope>NUCLEOTIDE SEQUENCE [LARGE SCALE GENOMIC DNA]</scope>
    <source>
        <strain evidence="2">JCM 11650</strain>
    </source>
</reference>
<name>A0ABV9GXP2_9BURK</name>
<gene>
    <name evidence="1" type="ORF">ACFO3A_06465</name>
</gene>
<protein>
    <recommendedName>
        <fullName evidence="3">Glycosyltransferase</fullName>
    </recommendedName>
</protein>
<dbReference type="SUPFAM" id="SSF53756">
    <property type="entry name" value="UDP-Glycosyltransferase/glycogen phosphorylase"/>
    <property type="match status" value="1"/>
</dbReference>
<dbReference type="Gene3D" id="3.40.50.2000">
    <property type="entry name" value="Glycogen Phosphorylase B"/>
    <property type="match status" value="1"/>
</dbReference>
<evidence type="ECO:0000313" key="1">
    <source>
        <dbReference type="EMBL" id="MFC4621858.1"/>
    </source>
</evidence>
<organism evidence="1 2">
    <name type="scientific">Comamonas nitrativorans</name>
    <dbReference type="NCBI Taxonomy" id="108437"/>
    <lineage>
        <taxon>Bacteria</taxon>
        <taxon>Pseudomonadati</taxon>
        <taxon>Pseudomonadota</taxon>
        <taxon>Betaproteobacteria</taxon>
        <taxon>Burkholderiales</taxon>
        <taxon>Comamonadaceae</taxon>
        <taxon>Comamonas</taxon>
    </lineage>
</organism>
<dbReference type="Proteomes" id="UP001595967">
    <property type="component" value="Unassembled WGS sequence"/>
</dbReference>
<accession>A0ABV9GXP2</accession>
<evidence type="ECO:0000313" key="2">
    <source>
        <dbReference type="Proteomes" id="UP001595967"/>
    </source>
</evidence>
<dbReference type="RefSeq" id="WP_377724973.1">
    <property type="nucleotide sequence ID" value="NZ_JBHSEW010000004.1"/>
</dbReference>